<dbReference type="EMBL" id="JBBWWQ010000019">
    <property type="protein sequence ID" value="KAK8919206.1"/>
    <property type="molecule type" value="Genomic_DNA"/>
</dbReference>
<name>A0AAP0AYD6_9ASPA</name>
<gene>
    <name evidence="3" type="ORF">KSP39_PZI021076</name>
</gene>
<dbReference type="PANTHER" id="PTHR33743">
    <property type="entry name" value="PROTEIN GOLVEN 6-RELATED"/>
    <property type="match status" value="1"/>
</dbReference>
<dbReference type="AlphaFoldDB" id="A0AAP0AYD6"/>
<feature type="chain" id="PRO_5042946209" evidence="2">
    <location>
        <begin position="25"/>
        <end position="123"/>
    </location>
</feature>
<evidence type="ECO:0000313" key="3">
    <source>
        <dbReference type="EMBL" id="KAK8919206.1"/>
    </source>
</evidence>
<proteinExistence type="predicted"/>
<keyword evidence="2" id="KW-0732">Signal</keyword>
<feature type="compositionally biased region" description="Basic and acidic residues" evidence="1">
    <location>
        <begin position="84"/>
        <end position="96"/>
    </location>
</feature>
<dbReference type="PANTHER" id="PTHR33743:SF19">
    <property type="entry name" value="PROTEIN GOLVEN 6"/>
    <property type="match status" value="1"/>
</dbReference>
<protein>
    <submittedName>
        <fullName evidence="3">Uncharacterized protein</fullName>
    </submittedName>
</protein>
<evidence type="ECO:0000313" key="4">
    <source>
        <dbReference type="Proteomes" id="UP001418222"/>
    </source>
</evidence>
<dbReference type="Pfam" id="PF21529">
    <property type="entry name" value="GLV1-2"/>
    <property type="match status" value="1"/>
</dbReference>
<dbReference type="InterPro" id="IPR049306">
    <property type="entry name" value="GLV1-2"/>
</dbReference>
<accession>A0AAP0AYD6</accession>
<reference evidence="3 4" key="1">
    <citation type="journal article" date="2022" name="Nat. Plants">
        <title>Genomes of leafy and leafless Platanthera orchids illuminate the evolution of mycoheterotrophy.</title>
        <authorList>
            <person name="Li M.H."/>
            <person name="Liu K.W."/>
            <person name="Li Z."/>
            <person name="Lu H.C."/>
            <person name="Ye Q.L."/>
            <person name="Zhang D."/>
            <person name="Wang J.Y."/>
            <person name="Li Y.F."/>
            <person name="Zhong Z.M."/>
            <person name="Liu X."/>
            <person name="Yu X."/>
            <person name="Liu D.K."/>
            <person name="Tu X.D."/>
            <person name="Liu B."/>
            <person name="Hao Y."/>
            <person name="Liao X.Y."/>
            <person name="Jiang Y.T."/>
            <person name="Sun W.H."/>
            <person name="Chen J."/>
            <person name="Chen Y.Q."/>
            <person name="Ai Y."/>
            <person name="Zhai J.W."/>
            <person name="Wu S.S."/>
            <person name="Zhou Z."/>
            <person name="Hsiao Y.Y."/>
            <person name="Wu W.L."/>
            <person name="Chen Y.Y."/>
            <person name="Lin Y.F."/>
            <person name="Hsu J.L."/>
            <person name="Li C.Y."/>
            <person name="Wang Z.W."/>
            <person name="Zhao X."/>
            <person name="Zhong W.Y."/>
            <person name="Ma X.K."/>
            <person name="Ma L."/>
            <person name="Huang J."/>
            <person name="Chen G.Z."/>
            <person name="Huang M.Z."/>
            <person name="Huang L."/>
            <person name="Peng D.H."/>
            <person name="Luo Y.B."/>
            <person name="Zou S.Q."/>
            <person name="Chen S.P."/>
            <person name="Lan S."/>
            <person name="Tsai W.C."/>
            <person name="Van de Peer Y."/>
            <person name="Liu Z.J."/>
        </authorList>
    </citation>
    <scope>NUCLEOTIDE SEQUENCE [LARGE SCALE GENOMIC DNA]</scope>
    <source>
        <strain evidence="3">Lor287</strain>
    </source>
</reference>
<dbReference type="Proteomes" id="UP001418222">
    <property type="component" value="Unassembled WGS sequence"/>
</dbReference>
<evidence type="ECO:0000256" key="2">
    <source>
        <dbReference type="SAM" id="SignalP"/>
    </source>
</evidence>
<comment type="caution">
    <text evidence="3">The sequence shown here is derived from an EMBL/GenBank/DDBJ whole genome shotgun (WGS) entry which is preliminary data.</text>
</comment>
<feature type="region of interest" description="Disordered" evidence="1">
    <location>
        <begin position="75"/>
        <end position="98"/>
    </location>
</feature>
<evidence type="ECO:0000256" key="1">
    <source>
        <dbReference type="SAM" id="MobiDB-lite"/>
    </source>
</evidence>
<organism evidence="3 4">
    <name type="scientific">Platanthera zijinensis</name>
    <dbReference type="NCBI Taxonomy" id="2320716"/>
    <lineage>
        <taxon>Eukaryota</taxon>
        <taxon>Viridiplantae</taxon>
        <taxon>Streptophyta</taxon>
        <taxon>Embryophyta</taxon>
        <taxon>Tracheophyta</taxon>
        <taxon>Spermatophyta</taxon>
        <taxon>Magnoliopsida</taxon>
        <taxon>Liliopsida</taxon>
        <taxon>Asparagales</taxon>
        <taxon>Orchidaceae</taxon>
        <taxon>Orchidoideae</taxon>
        <taxon>Orchideae</taxon>
        <taxon>Orchidinae</taxon>
        <taxon>Platanthera</taxon>
    </lineage>
</organism>
<sequence length="123" mass="13694">MRLLIPAAAIIFLLLLLLLNTAEGNHLEASCSKIVEQDFNLKGGGRDKEEAVILDIQRWSRKTMMINRREEAAMAPSNKVGGIKNKDQTAVLKEEQSPELDSDMFDIAGMDYSPAKKKSPIHN</sequence>
<feature type="signal peptide" evidence="2">
    <location>
        <begin position="1"/>
        <end position="24"/>
    </location>
</feature>
<keyword evidence="4" id="KW-1185">Reference proteome</keyword>